<evidence type="ECO:0000256" key="10">
    <source>
        <dbReference type="RuleBase" id="RU003357"/>
    </source>
</evidence>
<dbReference type="InterPro" id="IPR039426">
    <property type="entry name" value="TonB-dep_rcpt-like"/>
</dbReference>
<dbReference type="OrthoDB" id="1109239at2"/>
<proteinExistence type="inferred from homology"/>
<dbReference type="AlphaFoldDB" id="A0A1I7A162"/>
<evidence type="ECO:0000313" key="14">
    <source>
        <dbReference type="EMBL" id="SFT68670.1"/>
    </source>
</evidence>
<evidence type="ECO:0000256" key="7">
    <source>
        <dbReference type="ARBA" id="ARBA00023136"/>
    </source>
</evidence>
<dbReference type="SUPFAM" id="SSF49464">
    <property type="entry name" value="Carboxypeptidase regulatory domain-like"/>
    <property type="match status" value="1"/>
</dbReference>
<dbReference type="Pfam" id="PF00593">
    <property type="entry name" value="TonB_dep_Rec_b-barrel"/>
    <property type="match status" value="1"/>
</dbReference>
<keyword evidence="4" id="KW-0812">Transmembrane</keyword>
<evidence type="ECO:0000256" key="2">
    <source>
        <dbReference type="ARBA" id="ARBA00022448"/>
    </source>
</evidence>
<gene>
    <name evidence="14" type="ORF">SAMN05216474_1806</name>
</gene>
<evidence type="ECO:0000259" key="12">
    <source>
        <dbReference type="Pfam" id="PF00593"/>
    </source>
</evidence>
<dbReference type="Pfam" id="PF07715">
    <property type="entry name" value="Plug"/>
    <property type="match status" value="1"/>
</dbReference>
<evidence type="ECO:0000256" key="5">
    <source>
        <dbReference type="ARBA" id="ARBA00022729"/>
    </source>
</evidence>
<dbReference type="GO" id="GO:0044718">
    <property type="term" value="P:siderophore transmembrane transport"/>
    <property type="evidence" value="ECO:0007669"/>
    <property type="project" value="TreeGrafter"/>
</dbReference>
<dbReference type="PANTHER" id="PTHR30069">
    <property type="entry name" value="TONB-DEPENDENT OUTER MEMBRANE RECEPTOR"/>
    <property type="match status" value="1"/>
</dbReference>
<keyword evidence="9" id="KW-0998">Cell outer membrane</keyword>
<keyword evidence="2" id="KW-0813">Transport</keyword>
<dbReference type="InterPro" id="IPR000531">
    <property type="entry name" value="Beta-barrel_TonB"/>
</dbReference>
<evidence type="ECO:0000256" key="11">
    <source>
        <dbReference type="SAM" id="SignalP"/>
    </source>
</evidence>
<reference evidence="14 15" key="1">
    <citation type="submission" date="2016-10" db="EMBL/GenBank/DDBJ databases">
        <authorList>
            <person name="de Groot N.N."/>
        </authorList>
    </citation>
    <scope>NUCLEOTIDE SEQUENCE [LARGE SCALE GENOMIC DNA]</scope>
    <source>
        <strain evidence="14 15">CGMCC 1.7005</strain>
    </source>
</reference>
<comment type="similarity">
    <text evidence="10">Belongs to the TonB-dependent receptor family.</text>
</comment>
<feature type="chain" id="PRO_5014867341" evidence="11">
    <location>
        <begin position="20"/>
        <end position="746"/>
    </location>
</feature>
<accession>A0A1I7A162</accession>
<keyword evidence="7 10" id="KW-0472">Membrane</keyword>
<evidence type="ECO:0000259" key="13">
    <source>
        <dbReference type="Pfam" id="PF07715"/>
    </source>
</evidence>
<dbReference type="InterPro" id="IPR036942">
    <property type="entry name" value="Beta-barrel_TonB_sf"/>
</dbReference>
<dbReference type="Proteomes" id="UP000236454">
    <property type="component" value="Unassembled WGS sequence"/>
</dbReference>
<protein>
    <submittedName>
        <fullName evidence="14">Outer membrane receptor for ferrienterochelin and colicins</fullName>
    </submittedName>
</protein>
<keyword evidence="6 10" id="KW-0798">TonB box</keyword>
<feature type="domain" description="TonB-dependent receptor plug" evidence="13">
    <location>
        <begin position="126"/>
        <end position="223"/>
    </location>
</feature>
<dbReference type="Gene3D" id="2.40.170.20">
    <property type="entry name" value="TonB-dependent receptor, beta-barrel domain"/>
    <property type="match status" value="1"/>
</dbReference>
<keyword evidence="8 14" id="KW-0675">Receptor</keyword>
<dbReference type="STRING" id="477690.SAMN05216474_1806"/>
<dbReference type="SUPFAM" id="SSF56935">
    <property type="entry name" value="Porins"/>
    <property type="match status" value="1"/>
</dbReference>
<evidence type="ECO:0000256" key="6">
    <source>
        <dbReference type="ARBA" id="ARBA00023077"/>
    </source>
</evidence>
<name>A0A1I7A162_9FLAO</name>
<dbReference type="EMBL" id="FPAS01000002">
    <property type="protein sequence ID" value="SFT68670.1"/>
    <property type="molecule type" value="Genomic_DNA"/>
</dbReference>
<dbReference type="RefSeq" id="WP_090248549.1">
    <property type="nucleotide sequence ID" value="NZ_FPAS01000002.1"/>
</dbReference>
<evidence type="ECO:0000256" key="3">
    <source>
        <dbReference type="ARBA" id="ARBA00022452"/>
    </source>
</evidence>
<keyword evidence="3" id="KW-1134">Transmembrane beta strand</keyword>
<dbReference type="InterPro" id="IPR008969">
    <property type="entry name" value="CarboxyPept-like_regulatory"/>
</dbReference>
<evidence type="ECO:0000256" key="1">
    <source>
        <dbReference type="ARBA" id="ARBA00004571"/>
    </source>
</evidence>
<keyword evidence="5 11" id="KW-0732">Signal</keyword>
<evidence type="ECO:0000256" key="4">
    <source>
        <dbReference type="ARBA" id="ARBA00022692"/>
    </source>
</evidence>
<dbReference type="Gene3D" id="2.60.40.1120">
    <property type="entry name" value="Carboxypeptidase-like, regulatory domain"/>
    <property type="match status" value="1"/>
</dbReference>
<keyword evidence="15" id="KW-1185">Reference proteome</keyword>
<dbReference type="PANTHER" id="PTHR30069:SF29">
    <property type="entry name" value="HEMOGLOBIN AND HEMOGLOBIN-HAPTOGLOBIN-BINDING PROTEIN 1-RELATED"/>
    <property type="match status" value="1"/>
</dbReference>
<dbReference type="InterPro" id="IPR037066">
    <property type="entry name" value="Plug_dom_sf"/>
</dbReference>
<dbReference type="Pfam" id="PF13715">
    <property type="entry name" value="CarbopepD_reg_2"/>
    <property type="match status" value="1"/>
</dbReference>
<organism evidence="14 15">
    <name type="scientific">Lishizhenia tianjinensis</name>
    <dbReference type="NCBI Taxonomy" id="477690"/>
    <lineage>
        <taxon>Bacteria</taxon>
        <taxon>Pseudomonadati</taxon>
        <taxon>Bacteroidota</taxon>
        <taxon>Flavobacteriia</taxon>
        <taxon>Flavobacteriales</taxon>
        <taxon>Crocinitomicaceae</taxon>
        <taxon>Lishizhenia</taxon>
    </lineage>
</organism>
<feature type="signal peptide" evidence="11">
    <location>
        <begin position="1"/>
        <end position="19"/>
    </location>
</feature>
<dbReference type="GO" id="GO:0009279">
    <property type="term" value="C:cell outer membrane"/>
    <property type="evidence" value="ECO:0007669"/>
    <property type="project" value="UniProtKB-SubCell"/>
</dbReference>
<dbReference type="GO" id="GO:0015344">
    <property type="term" value="F:siderophore uptake transmembrane transporter activity"/>
    <property type="evidence" value="ECO:0007669"/>
    <property type="project" value="TreeGrafter"/>
</dbReference>
<comment type="subcellular location">
    <subcellularLocation>
        <location evidence="1">Cell outer membrane</location>
        <topology evidence="1">Multi-pass membrane protein</topology>
    </subcellularLocation>
</comment>
<evidence type="ECO:0000256" key="9">
    <source>
        <dbReference type="ARBA" id="ARBA00023237"/>
    </source>
</evidence>
<sequence length="746" mass="84338">MKNLILSILLSLFTFGTFAQVKGTVYGSTENKKEPLFGVKVFFKDSEIGTITDEKGAFTLDYLPTLPDTLIFRAQGYYPDTLVITKKDRFLSVNVTLYSSSYLPEVVISYQRENSTIERLNPLFTETLSSGELRKAACCNLSESFETNASVDVNLTDAVSGAKKIQMMGLAGTYTQIQFENIPMLKNLGSAYGLNMIPGTWINSIQITKGSGTVVNGYESMAGLINLEFYQPGVNMDKFYFNAYTNIQGRNEVNFHNSIKLSDKWSTGIFGHASLGSVELDRNKDGFKDIPLSENFTVMNRWNYEGENFESKFGVRASVTSKTGGQIGFKRNNNPNNLYGVSIDNQHAEAFAKTGFYFKKSVNSSLGIVYQAKYHGLQAQFGTRSVDAEERRGYVNAIFNTILGNTSNTLKTGLSFVYDDLRQTHYNLGMQDDQTTLNRTEVVPGAFAEYTKKTIRHDLVLGARGDYHNLFGFQFSPRAHYKFKVTEKVDLRLTAGRGFRVPNYVVDNLSLMANNKPWILNESLKPEVSWNFGGSLVYELRLFKRAARWSVDAYHTLFTNQVIVDRDQDAQTIYFRNLEGQSYSNAIQTDFSFKPLKNLEVKMAYKYLDVKATFGGSLQEKIMVPTHRGFINFGYITRNKRWEYDLTASVFGTKRLPRLALNDAGTVFTADERSKAYGMVNAQITHVYKRWDFYLGGENLLNYTQKNPIIDAQNPFSSTFDATRIWAPVIGINVYAGVRFSIEHKK</sequence>
<dbReference type="InterPro" id="IPR012910">
    <property type="entry name" value="Plug_dom"/>
</dbReference>
<feature type="domain" description="TonB-dependent receptor-like beta-barrel" evidence="12">
    <location>
        <begin position="297"/>
        <end position="700"/>
    </location>
</feature>
<evidence type="ECO:0000256" key="8">
    <source>
        <dbReference type="ARBA" id="ARBA00023170"/>
    </source>
</evidence>
<dbReference type="Gene3D" id="2.170.130.10">
    <property type="entry name" value="TonB-dependent receptor, plug domain"/>
    <property type="match status" value="1"/>
</dbReference>
<evidence type="ECO:0000313" key="15">
    <source>
        <dbReference type="Proteomes" id="UP000236454"/>
    </source>
</evidence>